<evidence type="ECO:0000256" key="2">
    <source>
        <dbReference type="ARBA" id="ARBA00022429"/>
    </source>
</evidence>
<dbReference type="OrthoDB" id="9937817at2759"/>
<dbReference type="Proteomes" id="UP000886700">
    <property type="component" value="Unplaced"/>
</dbReference>
<sequence>MKLIAILFLCSRLLPSLTQEGVSQKIDCNDEDLFQAVDAALKKYNSRNQSGNQFVLYRVTEGTKIVGSEIFYSFKYQIKEGNCSVQSGLTWQDCDFKDAEEAGTGECTATVGKRGTKKFSVATQTCKITPGNGPVVKAEYTCVGCVHPISTDNPELQPILKHAMEHFNNNTGHSHLFALEEVKTAQRQVVAGLNFEVTYTIVQTNCSKKHFPLLTPECKSLQDGDAGECLHSAFVDIKQRIADFSQKCDLYPREDLVKPLPENCPGCPQNIPIDSPELTEALGHAITKLNTDNSHPFYFKIDTVKKATSQVVGGMKYFIEFIARETACSKESNTELTANCEVKPVGQSLNCNANVYMRPWENKVEPTVNCRALEMITMMRRPPGFSPFRSVQVQETKEGTTVSPPYTAVVQEEQDPENERRPAHGHDQGHWPPKRHGLGHGHQKQHGLGHGHQFRLEDGSDHGHPVEHGHGHGHGYGHGRGHGHGKHKNKGKHTDQRIEHLASSSEEDSTIPFTTPSPPQIPPSVMVTPSGFQDSDLIDSVVTTTLPYGTEIEDDLIPDIHVQPDSLSFKLISDFPEATSHKCPGHPWQPAHSRKDPGTEMGDYSDFDLVDALS</sequence>
<dbReference type="InterPro" id="IPR002395">
    <property type="entry name" value="Kininogen"/>
</dbReference>
<dbReference type="GO" id="GO:0007596">
    <property type="term" value="P:blood coagulation"/>
    <property type="evidence" value="ECO:0007669"/>
    <property type="project" value="UniProtKB-KW"/>
</dbReference>
<dbReference type="KEGG" id="maua:101824613"/>
<dbReference type="GO" id="GO:0005179">
    <property type="term" value="F:hormone activity"/>
    <property type="evidence" value="ECO:0007669"/>
    <property type="project" value="Ensembl"/>
</dbReference>
<dbReference type="InterPro" id="IPR050735">
    <property type="entry name" value="Kininogen_Fetuin_HRG"/>
</dbReference>
<feature type="region of interest" description="Disordered" evidence="14">
    <location>
        <begin position="395"/>
        <end position="522"/>
    </location>
</feature>
<evidence type="ECO:0000256" key="10">
    <source>
        <dbReference type="ARBA" id="ARBA00023084"/>
    </source>
</evidence>
<dbReference type="FunFam" id="3.10.450.10:FF:000002">
    <property type="entry name" value="Kininogen 1"/>
    <property type="match status" value="2"/>
</dbReference>
<keyword evidence="5" id="KW-0356">Hemostasis</keyword>
<reference evidence="18" key="1">
    <citation type="submission" date="2025-08" db="UniProtKB">
        <authorList>
            <consortium name="RefSeq"/>
        </authorList>
    </citation>
    <scope>IDENTIFICATION</scope>
    <source>
        <tissue evidence="18">Liver</tissue>
    </source>
</reference>
<dbReference type="GO" id="GO:0007162">
    <property type="term" value="P:negative regulation of cell adhesion"/>
    <property type="evidence" value="ECO:0007669"/>
    <property type="project" value="Ensembl"/>
</dbReference>
<keyword evidence="4" id="KW-0646">Protease inhibitor</keyword>
<dbReference type="GO" id="GO:0030195">
    <property type="term" value="P:negative regulation of blood coagulation"/>
    <property type="evidence" value="ECO:0007669"/>
    <property type="project" value="Ensembl"/>
</dbReference>
<keyword evidence="2" id="KW-0840">Vasodilator</keyword>
<comment type="subcellular location">
    <subcellularLocation>
        <location evidence="1">Secreted</location>
        <location evidence="1">Extracellular space</location>
    </subcellularLocation>
</comment>
<evidence type="ECO:0000256" key="7">
    <source>
        <dbReference type="ARBA" id="ARBA00022729"/>
    </source>
</evidence>
<feature type="compositionally biased region" description="Acidic residues" evidence="14">
    <location>
        <begin position="603"/>
        <end position="614"/>
    </location>
</feature>
<dbReference type="PRINTS" id="PR00334">
    <property type="entry name" value="KININOGEN"/>
</dbReference>
<dbReference type="SUPFAM" id="SSF54403">
    <property type="entry name" value="Cystatin/monellin"/>
    <property type="match status" value="3"/>
</dbReference>
<dbReference type="InterPro" id="IPR046350">
    <property type="entry name" value="Cystatin_sf"/>
</dbReference>
<evidence type="ECO:0000256" key="1">
    <source>
        <dbReference type="ARBA" id="ARBA00004239"/>
    </source>
</evidence>
<dbReference type="InterPro" id="IPR018073">
    <property type="entry name" value="Prot_inh_cystat_CS"/>
</dbReference>
<dbReference type="GO" id="GO:0004869">
    <property type="term" value="F:cysteine-type endopeptidase inhibitor activity"/>
    <property type="evidence" value="ECO:0007669"/>
    <property type="project" value="UniProtKB-KW"/>
</dbReference>
<evidence type="ECO:0000256" key="14">
    <source>
        <dbReference type="SAM" id="MobiDB-lite"/>
    </source>
</evidence>
<dbReference type="GO" id="GO:0045861">
    <property type="term" value="P:negative regulation of proteolysis"/>
    <property type="evidence" value="ECO:0007669"/>
    <property type="project" value="Ensembl"/>
</dbReference>
<proteinExistence type="predicted"/>
<accession>A0A1U7QDL3</accession>
<feature type="domain" description="Cystatin kininogen-type" evidence="16">
    <location>
        <begin position="28"/>
        <end position="132"/>
    </location>
</feature>
<name>A0A1U7QDL3_MESAU</name>
<dbReference type="GO" id="GO:0007204">
    <property type="term" value="P:positive regulation of cytosolic calcium ion concentration"/>
    <property type="evidence" value="ECO:0007669"/>
    <property type="project" value="Ensembl"/>
</dbReference>
<dbReference type="PANTHER" id="PTHR13814:SF12">
    <property type="entry name" value="KININOGEN-1"/>
    <property type="match status" value="1"/>
</dbReference>
<feature type="chain" id="PRO_5010519900" evidence="15">
    <location>
        <begin position="19"/>
        <end position="614"/>
    </location>
</feature>
<feature type="signal peptide" evidence="15">
    <location>
        <begin position="1"/>
        <end position="18"/>
    </location>
</feature>
<evidence type="ECO:0000256" key="9">
    <source>
        <dbReference type="ARBA" id="ARBA00022858"/>
    </source>
</evidence>
<evidence type="ECO:0000256" key="13">
    <source>
        <dbReference type="ARBA" id="ARBA00023198"/>
    </source>
</evidence>
<dbReference type="InterPro" id="IPR027358">
    <property type="entry name" value="Kininogen-type_cystatin_dom"/>
</dbReference>
<evidence type="ECO:0000313" key="17">
    <source>
        <dbReference type="Proteomes" id="UP000886700"/>
    </source>
</evidence>
<feature type="domain" description="Cystatin kininogen-type" evidence="16">
    <location>
        <begin position="273"/>
        <end position="376"/>
    </location>
</feature>
<dbReference type="STRING" id="10036.ENSMAUP00000003337"/>
<dbReference type="FunFam" id="3.10.450.10:FF:000008">
    <property type="entry name" value="Kininogen 1"/>
    <property type="match status" value="1"/>
</dbReference>
<feature type="compositionally biased region" description="Polar residues" evidence="14">
    <location>
        <begin position="395"/>
        <end position="404"/>
    </location>
</feature>
<keyword evidence="9" id="KW-0838">Vasoactive</keyword>
<dbReference type="RefSeq" id="XP_005071668.1">
    <property type="nucleotide sequence ID" value="XM_005071611.4"/>
</dbReference>
<dbReference type="GO" id="GO:0072562">
    <property type="term" value="C:blood microparticle"/>
    <property type="evidence" value="ECO:0007669"/>
    <property type="project" value="TreeGrafter"/>
</dbReference>
<evidence type="ECO:0000256" key="6">
    <source>
        <dbReference type="ARBA" id="ARBA00022704"/>
    </source>
</evidence>
<feature type="region of interest" description="Disordered" evidence="14">
    <location>
        <begin position="580"/>
        <end position="614"/>
    </location>
</feature>
<evidence type="ECO:0000256" key="5">
    <source>
        <dbReference type="ARBA" id="ARBA00022696"/>
    </source>
</evidence>
<keyword evidence="11" id="KW-1015">Disulfide bond</keyword>
<dbReference type="PANTHER" id="PTHR13814">
    <property type="entry name" value="FETUIN"/>
    <property type="match status" value="1"/>
</dbReference>
<feature type="domain" description="Cystatin kininogen-type" evidence="16">
    <location>
        <begin position="151"/>
        <end position="254"/>
    </location>
</feature>
<feature type="compositionally biased region" description="Basic and acidic residues" evidence="14">
    <location>
        <begin position="417"/>
        <end position="429"/>
    </location>
</feature>
<protein>
    <submittedName>
        <fullName evidence="18">Kininogen-1 isoform X1</fullName>
    </submittedName>
</protein>
<dbReference type="InterPro" id="IPR000010">
    <property type="entry name" value="Cystatin_dom"/>
</dbReference>
<feature type="compositionally biased region" description="Basic residues" evidence="14">
    <location>
        <begin position="471"/>
        <end position="491"/>
    </location>
</feature>
<dbReference type="eggNOG" id="ENOG502RYAC">
    <property type="taxonomic scope" value="Eukaryota"/>
</dbReference>
<keyword evidence="7 15" id="KW-0732">Signal</keyword>
<evidence type="ECO:0000256" key="15">
    <source>
        <dbReference type="SAM" id="SignalP"/>
    </source>
</evidence>
<dbReference type="CDD" id="cd00042">
    <property type="entry name" value="CY"/>
    <property type="match status" value="3"/>
</dbReference>
<dbReference type="PROSITE" id="PS51647">
    <property type="entry name" value="CYSTATIN_KININOGEN"/>
    <property type="match status" value="3"/>
</dbReference>
<dbReference type="GO" id="GO:0006954">
    <property type="term" value="P:inflammatory response"/>
    <property type="evidence" value="ECO:0007669"/>
    <property type="project" value="UniProtKB-KW"/>
</dbReference>
<evidence type="ECO:0000256" key="8">
    <source>
        <dbReference type="ARBA" id="ARBA00022737"/>
    </source>
</evidence>
<keyword evidence="17" id="KW-1185">Reference proteome</keyword>
<keyword evidence="12" id="KW-0325">Glycoprotein</keyword>
<evidence type="ECO:0000259" key="16">
    <source>
        <dbReference type="PROSITE" id="PS51647"/>
    </source>
</evidence>
<evidence type="ECO:0000256" key="11">
    <source>
        <dbReference type="ARBA" id="ARBA00023157"/>
    </source>
</evidence>
<keyword evidence="8" id="KW-0677">Repeat</keyword>
<evidence type="ECO:0000313" key="18">
    <source>
        <dbReference type="RefSeq" id="XP_005071668.1"/>
    </source>
</evidence>
<evidence type="ECO:0000256" key="12">
    <source>
        <dbReference type="ARBA" id="ARBA00023180"/>
    </source>
</evidence>
<dbReference type="GO" id="GO:0042311">
    <property type="term" value="P:vasodilation"/>
    <property type="evidence" value="ECO:0007669"/>
    <property type="project" value="UniProtKB-KW"/>
</dbReference>
<dbReference type="PROSITE" id="PS00287">
    <property type="entry name" value="CYSTATIN"/>
    <property type="match status" value="1"/>
</dbReference>
<dbReference type="AlphaFoldDB" id="A0A1U7QDL3"/>
<organism evidence="17 18">
    <name type="scientific">Mesocricetus auratus</name>
    <name type="common">Golden hamster</name>
    <dbReference type="NCBI Taxonomy" id="10036"/>
    <lineage>
        <taxon>Eukaryota</taxon>
        <taxon>Metazoa</taxon>
        <taxon>Chordata</taxon>
        <taxon>Craniata</taxon>
        <taxon>Vertebrata</taxon>
        <taxon>Euteleostomi</taxon>
        <taxon>Mammalia</taxon>
        <taxon>Eutheria</taxon>
        <taxon>Euarchontoglires</taxon>
        <taxon>Glires</taxon>
        <taxon>Rodentia</taxon>
        <taxon>Myomorpha</taxon>
        <taxon>Muroidea</taxon>
        <taxon>Cricetidae</taxon>
        <taxon>Cricetinae</taxon>
        <taxon>Mesocricetus</taxon>
    </lineage>
</organism>
<dbReference type="SMART" id="SM00043">
    <property type="entry name" value="CY"/>
    <property type="match status" value="3"/>
</dbReference>
<dbReference type="Gene3D" id="3.10.450.10">
    <property type="match status" value="3"/>
</dbReference>
<gene>
    <name evidence="18" type="primary">Kng1</name>
</gene>
<keyword evidence="3" id="KW-0964">Secreted</keyword>
<evidence type="ECO:0000256" key="4">
    <source>
        <dbReference type="ARBA" id="ARBA00022690"/>
    </source>
</evidence>
<keyword evidence="10" id="KW-0094">Blood coagulation</keyword>
<keyword evidence="13" id="KW-0395">Inflammatory response</keyword>
<dbReference type="Pfam" id="PF00031">
    <property type="entry name" value="Cystatin"/>
    <property type="match status" value="3"/>
</dbReference>
<feature type="compositionally biased region" description="Basic residues" evidence="14">
    <location>
        <begin position="432"/>
        <end position="453"/>
    </location>
</feature>
<feature type="compositionally biased region" description="Basic and acidic residues" evidence="14">
    <location>
        <begin position="454"/>
        <end position="470"/>
    </location>
</feature>
<dbReference type="GeneID" id="101824613"/>
<evidence type="ECO:0000256" key="3">
    <source>
        <dbReference type="ARBA" id="ARBA00022525"/>
    </source>
</evidence>
<keyword evidence="6" id="KW-0789">Thiol protease inhibitor</keyword>
<dbReference type="CTD" id="3827"/>